<feature type="region of interest" description="Disordered" evidence="1">
    <location>
        <begin position="66"/>
        <end position="112"/>
    </location>
</feature>
<comment type="caution">
    <text evidence="2">The sequence shown here is derived from an EMBL/GenBank/DDBJ whole genome shotgun (WGS) entry which is preliminary data.</text>
</comment>
<feature type="compositionally biased region" description="Basic and acidic residues" evidence="1">
    <location>
        <begin position="1"/>
        <end position="12"/>
    </location>
</feature>
<evidence type="ECO:0000313" key="2">
    <source>
        <dbReference type="EMBL" id="KAJ7024939.1"/>
    </source>
</evidence>
<keyword evidence="3" id="KW-1185">Reference proteome</keyword>
<dbReference type="Proteomes" id="UP001218188">
    <property type="component" value="Unassembled WGS sequence"/>
</dbReference>
<dbReference type="AlphaFoldDB" id="A0AAD6WXL4"/>
<name>A0AAD6WXL4_9AGAR</name>
<protein>
    <submittedName>
        <fullName evidence="2">Uncharacterized protein</fullName>
    </submittedName>
</protein>
<proteinExistence type="predicted"/>
<evidence type="ECO:0000313" key="3">
    <source>
        <dbReference type="Proteomes" id="UP001218188"/>
    </source>
</evidence>
<accession>A0AAD6WXL4</accession>
<reference evidence="2" key="1">
    <citation type="submission" date="2023-03" db="EMBL/GenBank/DDBJ databases">
        <title>Massive genome expansion in bonnet fungi (Mycena s.s.) driven by repeated elements and novel gene families across ecological guilds.</title>
        <authorList>
            <consortium name="Lawrence Berkeley National Laboratory"/>
            <person name="Harder C.B."/>
            <person name="Miyauchi S."/>
            <person name="Viragh M."/>
            <person name="Kuo A."/>
            <person name="Thoen E."/>
            <person name="Andreopoulos B."/>
            <person name="Lu D."/>
            <person name="Skrede I."/>
            <person name="Drula E."/>
            <person name="Henrissat B."/>
            <person name="Morin E."/>
            <person name="Kohler A."/>
            <person name="Barry K."/>
            <person name="LaButti K."/>
            <person name="Morin E."/>
            <person name="Salamov A."/>
            <person name="Lipzen A."/>
            <person name="Mereny Z."/>
            <person name="Hegedus B."/>
            <person name="Baldrian P."/>
            <person name="Stursova M."/>
            <person name="Weitz H."/>
            <person name="Taylor A."/>
            <person name="Grigoriev I.V."/>
            <person name="Nagy L.G."/>
            <person name="Martin F."/>
            <person name="Kauserud H."/>
        </authorList>
    </citation>
    <scope>NUCLEOTIDE SEQUENCE</scope>
    <source>
        <strain evidence="2">CBHHK200</strain>
    </source>
</reference>
<evidence type="ECO:0000256" key="1">
    <source>
        <dbReference type="SAM" id="MobiDB-lite"/>
    </source>
</evidence>
<gene>
    <name evidence="2" type="ORF">C8F04DRAFT_1191984</name>
</gene>
<feature type="region of interest" description="Disordered" evidence="1">
    <location>
        <begin position="1"/>
        <end position="34"/>
    </location>
</feature>
<feature type="compositionally biased region" description="Basic and acidic residues" evidence="1">
    <location>
        <begin position="71"/>
        <end position="85"/>
    </location>
</feature>
<organism evidence="2 3">
    <name type="scientific">Mycena alexandri</name>
    <dbReference type="NCBI Taxonomy" id="1745969"/>
    <lineage>
        <taxon>Eukaryota</taxon>
        <taxon>Fungi</taxon>
        <taxon>Dikarya</taxon>
        <taxon>Basidiomycota</taxon>
        <taxon>Agaricomycotina</taxon>
        <taxon>Agaricomycetes</taxon>
        <taxon>Agaricomycetidae</taxon>
        <taxon>Agaricales</taxon>
        <taxon>Marasmiineae</taxon>
        <taxon>Mycenaceae</taxon>
        <taxon>Mycena</taxon>
    </lineage>
</organism>
<dbReference type="EMBL" id="JARJCM010000162">
    <property type="protein sequence ID" value="KAJ7024939.1"/>
    <property type="molecule type" value="Genomic_DNA"/>
</dbReference>
<sequence>MARTKEQTRSQKGEGVLCRGRRAKASKENTNKQENAPISMCALQAIPTKNGAVEAWCGWRLQRGLRAKASRGREGPKSNPEENRAGCRQAVGADAERTDANEPVGMHTDLGEGEGAIRMGMEIAISKIPQTGTNAQNTVGAAIKGPHALPGSA</sequence>